<keyword evidence="2" id="KW-1185">Reference proteome</keyword>
<gene>
    <name evidence="1" type="ORF">CY34DRAFT_175454</name>
</gene>
<proteinExistence type="predicted"/>
<name>A0A0D0BFA6_9AGAM</name>
<reference evidence="1 2" key="1">
    <citation type="submission" date="2014-04" db="EMBL/GenBank/DDBJ databases">
        <authorList>
            <consortium name="DOE Joint Genome Institute"/>
            <person name="Kuo A."/>
            <person name="Ruytinx J."/>
            <person name="Rineau F."/>
            <person name="Colpaert J."/>
            <person name="Kohler A."/>
            <person name="Nagy L.G."/>
            <person name="Floudas D."/>
            <person name="Copeland A."/>
            <person name="Barry K.W."/>
            <person name="Cichocki N."/>
            <person name="Veneault-Fourrey C."/>
            <person name="LaButti K."/>
            <person name="Lindquist E.A."/>
            <person name="Lipzen A."/>
            <person name="Lundell T."/>
            <person name="Morin E."/>
            <person name="Murat C."/>
            <person name="Sun H."/>
            <person name="Tunlid A."/>
            <person name="Henrissat B."/>
            <person name="Grigoriev I.V."/>
            <person name="Hibbett D.S."/>
            <person name="Martin F."/>
            <person name="Nordberg H.P."/>
            <person name="Cantor M.N."/>
            <person name="Hua S.X."/>
        </authorList>
    </citation>
    <scope>NUCLEOTIDE SEQUENCE [LARGE SCALE GENOMIC DNA]</scope>
    <source>
        <strain evidence="1 2">UH-Slu-Lm8-n1</strain>
    </source>
</reference>
<dbReference type="Proteomes" id="UP000054485">
    <property type="component" value="Unassembled WGS sequence"/>
</dbReference>
<sequence length="63" mass="7096">MDPQCVVGLSHHSFKGDLVRLLVPACNAKMLTSPMIEKDAGGNRLWTLIPFFALFSFPMRHPR</sequence>
<organism evidence="1 2">
    <name type="scientific">Suillus luteus UH-Slu-Lm8-n1</name>
    <dbReference type="NCBI Taxonomy" id="930992"/>
    <lineage>
        <taxon>Eukaryota</taxon>
        <taxon>Fungi</taxon>
        <taxon>Dikarya</taxon>
        <taxon>Basidiomycota</taxon>
        <taxon>Agaricomycotina</taxon>
        <taxon>Agaricomycetes</taxon>
        <taxon>Agaricomycetidae</taxon>
        <taxon>Boletales</taxon>
        <taxon>Suillineae</taxon>
        <taxon>Suillaceae</taxon>
        <taxon>Suillus</taxon>
    </lineage>
</organism>
<dbReference type="HOGENOM" id="CLU_2887304_0_0_1"/>
<dbReference type="EMBL" id="KN835252">
    <property type="protein sequence ID" value="KIK41968.1"/>
    <property type="molecule type" value="Genomic_DNA"/>
</dbReference>
<protein>
    <submittedName>
        <fullName evidence="1">Uncharacterized protein</fullName>
    </submittedName>
</protein>
<dbReference type="InParanoid" id="A0A0D0BFA6"/>
<reference evidence="2" key="2">
    <citation type="submission" date="2015-01" db="EMBL/GenBank/DDBJ databases">
        <title>Evolutionary Origins and Diversification of the Mycorrhizal Mutualists.</title>
        <authorList>
            <consortium name="DOE Joint Genome Institute"/>
            <consortium name="Mycorrhizal Genomics Consortium"/>
            <person name="Kohler A."/>
            <person name="Kuo A."/>
            <person name="Nagy L.G."/>
            <person name="Floudas D."/>
            <person name="Copeland A."/>
            <person name="Barry K.W."/>
            <person name="Cichocki N."/>
            <person name="Veneault-Fourrey C."/>
            <person name="LaButti K."/>
            <person name="Lindquist E.A."/>
            <person name="Lipzen A."/>
            <person name="Lundell T."/>
            <person name="Morin E."/>
            <person name="Murat C."/>
            <person name="Riley R."/>
            <person name="Ohm R."/>
            <person name="Sun H."/>
            <person name="Tunlid A."/>
            <person name="Henrissat B."/>
            <person name="Grigoriev I.V."/>
            <person name="Hibbett D.S."/>
            <person name="Martin F."/>
        </authorList>
    </citation>
    <scope>NUCLEOTIDE SEQUENCE [LARGE SCALE GENOMIC DNA]</scope>
    <source>
        <strain evidence="2">UH-Slu-Lm8-n1</strain>
    </source>
</reference>
<evidence type="ECO:0000313" key="2">
    <source>
        <dbReference type="Proteomes" id="UP000054485"/>
    </source>
</evidence>
<evidence type="ECO:0000313" key="1">
    <source>
        <dbReference type="EMBL" id="KIK41968.1"/>
    </source>
</evidence>
<dbReference type="AlphaFoldDB" id="A0A0D0BFA6"/>
<accession>A0A0D0BFA6</accession>